<dbReference type="InterPro" id="IPR037159">
    <property type="entry name" value="RNA_POL_N_sf"/>
</dbReference>
<evidence type="ECO:0000256" key="6">
    <source>
        <dbReference type="ARBA" id="ARBA00023163"/>
    </source>
</evidence>
<evidence type="ECO:0000313" key="13">
    <source>
        <dbReference type="Proteomes" id="UP001159427"/>
    </source>
</evidence>
<comment type="catalytic activity">
    <reaction evidence="7 9">
        <text>RNA(n) + a ribonucleoside 5'-triphosphate = RNA(n+1) + diphosphate</text>
        <dbReference type="Rhea" id="RHEA:21248"/>
        <dbReference type="Rhea" id="RHEA-COMP:14527"/>
        <dbReference type="Rhea" id="RHEA-COMP:17342"/>
        <dbReference type="ChEBI" id="CHEBI:33019"/>
        <dbReference type="ChEBI" id="CHEBI:61557"/>
        <dbReference type="ChEBI" id="CHEBI:140395"/>
        <dbReference type="EC" id="2.7.7.6"/>
    </reaction>
</comment>
<feature type="repeat" description="PPR" evidence="8">
    <location>
        <begin position="368"/>
        <end position="402"/>
    </location>
</feature>
<evidence type="ECO:0000256" key="7">
    <source>
        <dbReference type="ARBA" id="ARBA00048552"/>
    </source>
</evidence>
<dbReference type="PANTHER" id="PTHR10102:SF0">
    <property type="entry name" value="DNA-DIRECTED RNA POLYMERASE, MITOCHONDRIAL"/>
    <property type="match status" value="1"/>
</dbReference>
<feature type="region of interest" description="Disordered" evidence="10">
    <location>
        <begin position="823"/>
        <end position="850"/>
    </location>
</feature>
<dbReference type="SMART" id="SM01311">
    <property type="entry name" value="RPOL_N"/>
    <property type="match status" value="1"/>
</dbReference>
<evidence type="ECO:0000256" key="9">
    <source>
        <dbReference type="RuleBase" id="RU003805"/>
    </source>
</evidence>
<dbReference type="PANTHER" id="PTHR10102">
    <property type="entry name" value="DNA-DIRECTED RNA POLYMERASE, MITOCHONDRIAL"/>
    <property type="match status" value="1"/>
</dbReference>
<dbReference type="Gene3D" id="1.10.150.20">
    <property type="entry name" value="5' to 3' exonuclease, C-terminal subdomain"/>
    <property type="match status" value="1"/>
</dbReference>
<protein>
    <recommendedName>
        <fullName evidence="2 9">DNA-directed RNA polymerase</fullName>
        <ecNumber evidence="2 9">2.7.7.6</ecNumber>
    </recommendedName>
</protein>
<dbReference type="EMBL" id="CALNXI010000108">
    <property type="protein sequence ID" value="CAH3019169.1"/>
    <property type="molecule type" value="Genomic_DNA"/>
</dbReference>
<keyword evidence="3 9" id="KW-0240">DNA-directed RNA polymerase</keyword>
<feature type="compositionally biased region" description="Basic and acidic residues" evidence="10">
    <location>
        <begin position="147"/>
        <end position="163"/>
    </location>
</feature>
<dbReference type="InterPro" id="IPR029262">
    <property type="entry name" value="RPOL_N"/>
</dbReference>
<feature type="region of interest" description="Disordered" evidence="10">
    <location>
        <begin position="86"/>
        <end position="182"/>
    </location>
</feature>
<comment type="function">
    <text evidence="9">DNA-dependent RNA polymerase catalyzes the transcription of DNA into RNA using the four ribonucleoside triphosphates as substrates.</text>
</comment>
<reference evidence="12 13" key="1">
    <citation type="submission" date="2022-05" db="EMBL/GenBank/DDBJ databases">
        <authorList>
            <consortium name="Genoscope - CEA"/>
            <person name="William W."/>
        </authorList>
    </citation>
    <scope>NUCLEOTIDE SEQUENCE [LARGE SCALE GENOMIC DNA]</scope>
</reference>
<dbReference type="SUPFAM" id="SSF56672">
    <property type="entry name" value="DNA/RNA polymerases"/>
    <property type="match status" value="1"/>
</dbReference>
<accession>A0ABN8LPP0</accession>
<evidence type="ECO:0000256" key="5">
    <source>
        <dbReference type="ARBA" id="ARBA00022695"/>
    </source>
</evidence>
<sequence length="1328" mass="150656">MAFLQICRRHQKLFEGASASVKLLLTGTGFQSCRILHSHESKHLRVEKKTLNNDNNFVEPKLHNFQSTHGFSTITSPLDQKVATSAAKDVSAVDRGHKRKTKKAESNKKKTDKSSAKSTETAKGTDSKEIQNNDTDSGAAKKKNPSHKYDLSRNSERKSERTLLESINKQKKGTSESSKLSKENKDILVTTVGTAGNDDEHMLDYGPEAVLVAGEDDHHDETEMEDLGDVPHLVTTKEFAKEKDDIDLDFVSDDEESTVRTESVAALEELEITSGAMFDSVVQAPKKYREGTAGGRLFEAQTLAEIDGYLFLGNPYQAEKLFNRYLRMGKKFDVNTFNKLLHGWAQKGNLMSVKLLFKLLKREGLQPDMGTYAAMLHGYGKFDDVDGVRSVIKEMEEKEFDIRHIFHKCCLTEPQAKGVLKALRLVIPDYQPSTPESRSQIKYPALVRSWYSDRINLDEKLQSVPGKLERELDEPRLKELFEQQILQELSGFTPIKSVEDDKGDSEMNQRRKEMFLECRSKWRKALIESIEKELFEIKNSKGKSVHPRFAPFFQAFEPDELADITLDTIVFYVKGRVEGVPLYGVSGALGSVLNTKYIVKHRVQSGMLDKMKGIYHDYFSYLMDERLTARKMAREFWNELDDILPFGGSLQQEVPIWPWATKIVFGCSLVDCFLKSAQINVNLFNNRPEELILPAFYHTYEFKVNKKLGVLKPHPVVCKLFKEYLASQGEISMETTSVPMLVPPRPWRATKDGAYLILPVELVRSAGDEEGRYDKLLEEKTSKEDLVAVFDSLNFLGSCAWRTNKRILDIAIQMFNTGGNDDLAIPGPVAEPQVESKSPKSKTNAEERRKQIQERRIAKKLAREQYSLRMSALYKLSVANHFRDHVFWLPINLDFRGRVYPIPPHCSHVGDDLSRGMLQFAKGVPLGEKGLDWLKIHLVALHGTKKKSSLKERLQYANDIMDDILDSADNPLTGRGWWKTADDPWQALATCMEIADATRSPDPTQFISHQPVHQDGSCNGLQHYAALGQDTYGAKQVNLLPADRPQDVYEEVAKLVEAARLRDAEAGHEIAKELEGKVTRKVVKQTVMTIVYGVTFVGGRLQIERQLKDLEMNDKVIFKASTYLVTKVFASIGEMFTAARAIQNWFASSATQIALSGHYVDWYTPLGLYVSQPYSKKPPQKVVRTKLQWMLIKSKGLPHVPPDSRKQRGAFPPNFVHSLDSTHMMLTALFCQRSGATFSSVHDSFWTHAANVGVMNRICREQFVALHNEPILEELHEHFHKNYSDLKLVRPLKSKESGKELTHVTFEGRPDYGDFDIEEVLNSTYFFC</sequence>
<organism evidence="12 13">
    <name type="scientific">Porites evermanni</name>
    <dbReference type="NCBI Taxonomy" id="104178"/>
    <lineage>
        <taxon>Eukaryota</taxon>
        <taxon>Metazoa</taxon>
        <taxon>Cnidaria</taxon>
        <taxon>Anthozoa</taxon>
        <taxon>Hexacorallia</taxon>
        <taxon>Scleractinia</taxon>
        <taxon>Fungiina</taxon>
        <taxon>Poritidae</taxon>
        <taxon>Porites</taxon>
    </lineage>
</organism>
<dbReference type="Pfam" id="PF13812">
    <property type="entry name" value="PPR_3"/>
    <property type="match status" value="1"/>
</dbReference>
<evidence type="ECO:0000256" key="1">
    <source>
        <dbReference type="ARBA" id="ARBA00009493"/>
    </source>
</evidence>
<dbReference type="InterPro" id="IPR046950">
    <property type="entry name" value="DNA-dir_Rpol_C_phage-type"/>
</dbReference>
<dbReference type="EC" id="2.7.7.6" evidence="2 9"/>
<dbReference type="PROSITE" id="PS00900">
    <property type="entry name" value="RNA_POL_PHAGE_1"/>
    <property type="match status" value="1"/>
</dbReference>
<proteinExistence type="inferred from homology"/>
<dbReference type="Proteomes" id="UP001159427">
    <property type="component" value="Unassembled WGS sequence"/>
</dbReference>
<feature type="domain" description="DNA-directed RNA polymerase N-terminal" evidence="11">
    <location>
        <begin position="482"/>
        <end position="798"/>
    </location>
</feature>
<keyword evidence="13" id="KW-1185">Reference proteome</keyword>
<dbReference type="Gene3D" id="1.10.1320.10">
    <property type="entry name" value="DNA-directed RNA polymerase, N-terminal domain"/>
    <property type="match status" value="1"/>
</dbReference>
<dbReference type="PROSITE" id="PS00489">
    <property type="entry name" value="RNA_POL_PHAGE_2"/>
    <property type="match status" value="1"/>
</dbReference>
<evidence type="ECO:0000256" key="4">
    <source>
        <dbReference type="ARBA" id="ARBA00022679"/>
    </source>
</evidence>
<keyword evidence="6 9" id="KW-0804">Transcription</keyword>
<dbReference type="Gene3D" id="1.25.40.10">
    <property type="entry name" value="Tetratricopeptide repeat domain"/>
    <property type="match status" value="1"/>
</dbReference>
<keyword evidence="4 9" id="KW-0808">Transferase</keyword>
<dbReference type="Gene3D" id="1.10.287.280">
    <property type="match status" value="1"/>
</dbReference>
<dbReference type="InterPro" id="IPR002885">
    <property type="entry name" value="PPR_rpt"/>
</dbReference>
<dbReference type="Pfam" id="PF14700">
    <property type="entry name" value="RPOL_N"/>
    <property type="match status" value="1"/>
</dbReference>
<name>A0ABN8LPP0_9CNID</name>
<feature type="compositionally biased region" description="Basic and acidic residues" evidence="10">
    <location>
        <begin position="103"/>
        <end position="115"/>
    </location>
</feature>
<evidence type="ECO:0000256" key="8">
    <source>
        <dbReference type="PROSITE-ProRule" id="PRU00708"/>
    </source>
</evidence>
<evidence type="ECO:0000256" key="3">
    <source>
        <dbReference type="ARBA" id="ARBA00022478"/>
    </source>
</evidence>
<dbReference type="InterPro" id="IPR011990">
    <property type="entry name" value="TPR-like_helical_dom_sf"/>
</dbReference>
<evidence type="ECO:0000256" key="10">
    <source>
        <dbReference type="SAM" id="MobiDB-lite"/>
    </source>
</evidence>
<keyword evidence="5 9" id="KW-0548">Nucleotidyltransferase</keyword>
<gene>
    <name evidence="12" type="ORF">PEVE_00001437</name>
</gene>
<dbReference type="InterPro" id="IPR043502">
    <property type="entry name" value="DNA/RNA_pol_sf"/>
</dbReference>
<evidence type="ECO:0000313" key="12">
    <source>
        <dbReference type="EMBL" id="CAH3019169.1"/>
    </source>
</evidence>
<evidence type="ECO:0000259" key="11">
    <source>
        <dbReference type="SMART" id="SM01311"/>
    </source>
</evidence>
<dbReference type="InterPro" id="IPR002092">
    <property type="entry name" value="DNA-dir_Rpol_phage-type"/>
</dbReference>
<dbReference type="PROSITE" id="PS51375">
    <property type="entry name" value="PPR"/>
    <property type="match status" value="2"/>
</dbReference>
<evidence type="ECO:0000256" key="2">
    <source>
        <dbReference type="ARBA" id="ARBA00012418"/>
    </source>
</evidence>
<feature type="repeat" description="PPR" evidence="8">
    <location>
        <begin position="333"/>
        <end position="367"/>
    </location>
</feature>
<dbReference type="Pfam" id="PF00940">
    <property type="entry name" value="RNA_pol"/>
    <property type="match status" value="1"/>
</dbReference>
<dbReference type="NCBIfam" id="TIGR00756">
    <property type="entry name" value="PPR"/>
    <property type="match status" value="1"/>
</dbReference>
<comment type="caution">
    <text evidence="12">The sequence shown here is derived from an EMBL/GenBank/DDBJ whole genome shotgun (WGS) entry which is preliminary data.</text>
</comment>
<comment type="similarity">
    <text evidence="1 9">Belongs to the phage and mitochondrial RNA polymerase family.</text>
</comment>